<dbReference type="AlphaFoldDB" id="V7I629"/>
<dbReference type="PATRIC" id="fig|994573.3.peg.2096"/>
<evidence type="ECO:0000313" key="2">
    <source>
        <dbReference type="Proteomes" id="UP000017747"/>
    </source>
</evidence>
<organism evidence="1 2">
    <name type="scientific">Youngiibacter fragilis 232.1</name>
    <dbReference type="NCBI Taxonomy" id="994573"/>
    <lineage>
        <taxon>Bacteria</taxon>
        <taxon>Bacillati</taxon>
        <taxon>Bacillota</taxon>
        <taxon>Clostridia</taxon>
        <taxon>Eubacteriales</taxon>
        <taxon>Clostridiaceae</taxon>
        <taxon>Youngiibacter</taxon>
    </lineage>
</organism>
<evidence type="ECO:0000313" key="1">
    <source>
        <dbReference type="EMBL" id="ETA80639.1"/>
    </source>
</evidence>
<proteinExistence type="predicted"/>
<protein>
    <submittedName>
        <fullName evidence="1">Uncharacterized protein</fullName>
    </submittedName>
</protein>
<comment type="caution">
    <text evidence="1">The sequence shown here is derived from an EMBL/GenBank/DDBJ whole genome shotgun (WGS) entry which is preliminary data.</text>
</comment>
<dbReference type="eggNOG" id="ENOG50338TW">
    <property type="taxonomic scope" value="Bacteria"/>
</dbReference>
<sequence>MKAAELKNKGIKFKLGDKEYELKLDMNTFCELEEVYGDLNTAFDDLQSMKLKAVRALIYAAVKVEDEEITLKTVGEQLGLNDLERLGTAINEALSKAMPEAEDASGEAKAT</sequence>
<keyword evidence="2" id="KW-1185">Reference proteome</keyword>
<name>V7I629_9CLOT</name>
<dbReference type="Proteomes" id="UP000017747">
    <property type="component" value="Unassembled WGS sequence"/>
</dbReference>
<reference evidence="1 2" key="1">
    <citation type="journal article" date="2014" name="Genome Announc.">
        <title>Genome Sequence of Youngiibacter fragilis, the Type Strain of the Genus Youngiibacter.</title>
        <authorList>
            <person name="Wawrik C.B."/>
            <person name="Callaghan A.V."/>
            <person name="Stamps B.W."/>
            <person name="Wawrik B."/>
        </authorList>
    </citation>
    <scope>NUCLEOTIDE SEQUENCE [LARGE SCALE GENOMIC DNA]</scope>
    <source>
        <strain evidence="1 2">232.1</strain>
    </source>
</reference>
<gene>
    <name evidence="1" type="ORF">T472_0211300</name>
</gene>
<accession>V7I629</accession>
<dbReference type="RefSeq" id="WP_023388622.1">
    <property type="nucleotide sequence ID" value="NZ_AXUN02000179.1"/>
</dbReference>
<dbReference type="STRING" id="994573.T472_0211300"/>
<dbReference type="OrthoDB" id="1801573at2"/>
<dbReference type="EMBL" id="AXUN02000179">
    <property type="protein sequence ID" value="ETA80639.1"/>
    <property type="molecule type" value="Genomic_DNA"/>
</dbReference>